<dbReference type="InterPro" id="IPR022684">
    <property type="entry name" value="Calpain_cysteine_protease"/>
</dbReference>
<evidence type="ECO:0000256" key="2">
    <source>
        <dbReference type="ARBA" id="ARBA00022670"/>
    </source>
</evidence>
<dbReference type="InterPro" id="IPR000169">
    <property type="entry name" value="Pept_cys_AS"/>
</dbReference>
<dbReference type="InterPro" id="IPR038765">
    <property type="entry name" value="Papain-like_cys_pep_sf"/>
</dbReference>
<feature type="active site" evidence="5 6">
    <location>
        <position position="284"/>
    </location>
</feature>
<dbReference type="PANTHER" id="PTHR10183:SF419">
    <property type="entry name" value="CALPAIN CLP-1"/>
    <property type="match status" value="1"/>
</dbReference>
<dbReference type="Gene3D" id="3.90.70.10">
    <property type="entry name" value="Cysteine proteinases"/>
    <property type="match status" value="1"/>
</dbReference>
<dbReference type="InterPro" id="IPR036213">
    <property type="entry name" value="Calpain_III_sf"/>
</dbReference>
<dbReference type="PROSITE" id="PS50203">
    <property type="entry name" value="CALPAIN_CAT"/>
    <property type="match status" value="1"/>
</dbReference>
<comment type="caution">
    <text evidence="8">The sequence shown here is derived from an EMBL/GenBank/DDBJ whole genome shotgun (WGS) entry which is preliminary data.</text>
</comment>
<feature type="domain" description="Calpain catalytic" evidence="7">
    <location>
        <begin position="45"/>
        <end position="344"/>
    </location>
</feature>
<dbReference type="Proteomes" id="UP000298663">
    <property type="component" value="Unassembled WGS sequence"/>
</dbReference>
<evidence type="ECO:0000313" key="9">
    <source>
        <dbReference type="Proteomes" id="UP000298663"/>
    </source>
</evidence>
<evidence type="ECO:0000256" key="3">
    <source>
        <dbReference type="ARBA" id="ARBA00022801"/>
    </source>
</evidence>
<dbReference type="OrthoDB" id="424753at2759"/>
<evidence type="ECO:0000259" key="7">
    <source>
        <dbReference type="PROSITE" id="PS50203"/>
    </source>
</evidence>
<dbReference type="SMART" id="SM00230">
    <property type="entry name" value="CysPc"/>
    <property type="match status" value="1"/>
</dbReference>
<dbReference type="InterPro" id="IPR001300">
    <property type="entry name" value="Peptidase_C2_calpain_cat"/>
</dbReference>
<accession>A0A4U8V397</accession>
<evidence type="ECO:0000256" key="4">
    <source>
        <dbReference type="ARBA" id="ARBA00022807"/>
    </source>
</evidence>
<organism evidence="8 9">
    <name type="scientific">Steinernema carpocapsae</name>
    <name type="common">Entomopathogenic nematode</name>
    <dbReference type="NCBI Taxonomy" id="34508"/>
    <lineage>
        <taxon>Eukaryota</taxon>
        <taxon>Metazoa</taxon>
        <taxon>Ecdysozoa</taxon>
        <taxon>Nematoda</taxon>
        <taxon>Chromadorea</taxon>
        <taxon>Rhabditida</taxon>
        <taxon>Tylenchina</taxon>
        <taxon>Panagrolaimomorpha</taxon>
        <taxon>Strongyloidoidea</taxon>
        <taxon>Steinernematidae</taxon>
        <taxon>Steinernema</taxon>
    </lineage>
</organism>
<dbReference type="STRING" id="34508.A0A4U8V397"/>
<dbReference type="GO" id="GO:0006508">
    <property type="term" value="P:proteolysis"/>
    <property type="evidence" value="ECO:0007669"/>
    <property type="project" value="UniProtKB-KW"/>
</dbReference>
<dbReference type="FunFam" id="3.90.70.10:FF:000001">
    <property type="entry name" value="Calpain-1 catalytic subunit"/>
    <property type="match status" value="1"/>
</dbReference>
<dbReference type="PROSITE" id="PS00139">
    <property type="entry name" value="THIOL_PROTEASE_CYS"/>
    <property type="match status" value="1"/>
</dbReference>
<reference evidence="8 9" key="1">
    <citation type="journal article" date="2015" name="Genome Biol.">
        <title>Comparative genomics of Steinernema reveals deeply conserved gene regulatory networks.</title>
        <authorList>
            <person name="Dillman A.R."/>
            <person name="Macchietto M."/>
            <person name="Porter C.F."/>
            <person name="Rogers A."/>
            <person name="Williams B."/>
            <person name="Antoshechkin I."/>
            <person name="Lee M.M."/>
            <person name="Goodwin Z."/>
            <person name="Lu X."/>
            <person name="Lewis E.E."/>
            <person name="Goodrich-Blair H."/>
            <person name="Stock S.P."/>
            <person name="Adams B.J."/>
            <person name="Sternberg P.W."/>
            <person name="Mortazavi A."/>
        </authorList>
    </citation>
    <scope>NUCLEOTIDE SEQUENCE [LARGE SCALE GENOMIC DNA]</scope>
    <source>
        <strain evidence="8 9">ALL</strain>
    </source>
</reference>
<dbReference type="SUPFAM" id="SSF54001">
    <property type="entry name" value="Cysteine proteinases"/>
    <property type="match status" value="1"/>
</dbReference>
<evidence type="ECO:0000313" key="8">
    <source>
        <dbReference type="EMBL" id="TMS38688.1"/>
    </source>
</evidence>
<dbReference type="Pfam" id="PF00648">
    <property type="entry name" value="Peptidase_C2"/>
    <property type="match status" value="1"/>
</dbReference>
<comment type="similarity">
    <text evidence="1">Belongs to the peptidase C2 family.</text>
</comment>
<gene>
    <name evidence="8" type="ORF">L596_005355</name>
</gene>
<keyword evidence="4 6" id="KW-0788">Thiol protease</keyword>
<feature type="active site" evidence="5 6">
    <location>
        <position position="260"/>
    </location>
</feature>
<feature type="active site" evidence="5 6">
    <location>
        <position position="100"/>
    </location>
</feature>
<dbReference type="CDD" id="cd00214">
    <property type="entry name" value="Calpain_III"/>
    <property type="match status" value="1"/>
</dbReference>
<dbReference type="InterPro" id="IPR033883">
    <property type="entry name" value="C2_III"/>
</dbReference>
<dbReference type="SMART" id="SM00720">
    <property type="entry name" value="calpain_III"/>
    <property type="match status" value="1"/>
</dbReference>
<dbReference type="EMBL" id="AZBU02000001">
    <property type="protein sequence ID" value="TMS38688.1"/>
    <property type="molecule type" value="Genomic_DNA"/>
</dbReference>
<sequence length="520" mass="59098">MVLENIITGKYKRKVSPFISPTPGVPSFGLDFYAERDRCLQNKSLFEDPEFPPCDRSLYFSKNPSRPIEWLRPGEIVHDPQLIVSGQSRFDVVQGALGDCWLLAAVANLTLRDELFYRVVPPDQSFTENYAGIFHFQFWRYGKWVDVVIDDRLPTRNGQLIYMHSDDHQEFWSALLEKAYAKLYGSYEALKGGSTSEALEDFTGGLIEYYDLHEKDSMPQTQLLATMVRGFQMGSMFGCSIDADPNVTEARLPNGLVRGHAYSITAVNTVNGPHGEIALLRIRNPWGNEQEWNGEWSDGSSEWYSLSESQRDEMKVVFAHDGEFWMSFDDFMREFQRMEVCNLGAEVMNEIYEMTGVTPDESNAPAWESHALDGQWKSSFGTAGGCRNFIDSFPNNPQFVITLHPSQQTVDHDGMVTVIVAVLQKYRRELRSQGLDSLPIGIATYQGNSYMSRKLDQHFIESNKTFAKTSTFINSREVSVRFRAPAGSQVIIPSTFEPNEDAEFLIRVYANGNLQVQELQ</sequence>
<protein>
    <recommendedName>
        <fullName evidence="7">Calpain catalytic domain-containing protein</fullName>
    </recommendedName>
</protein>
<evidence type="ECO:0000256" key="5">
    <source>
        <dbReference type="PIRSR" id="PIRSR622684-1"/>
    </source>
</evidence>
<dbReference type="Gene3D" id="2.60.120.380">
    <property type="match status" value="1"/>
</dbReference>
<proteinExistence type="inferred from homology"/>
<dbReference type="SUPFAM" id="SSF49758">
    <property type="entry name" value="Calpain large subunit, middle domain (domain III)"/>
    <property type="match status" value="1"/>
</dbReference>
<dbReference type="CDD" id="cd00044">
    <property type="entry name" value="CysPc"/>
    <property type="match status" value="1"/>
</dbReference>
<dbReference type="PRINTS" id="PR00704">
    <property type="entry name" value="CALPAIN"/>
</dbReference>
<keyword evidence="9" id="KW-1185">Reference proteome</keyword>
<dbReference type="Pfam" id="PF01067">
    <property type="entry name" value="Calpain_III"/>
    <property type="match status" value="1"/>
</dbReference>
<evidence type="ECO:0000256" key="6">
    <source>
        <dbReference type="PROSITE-ProRule" id="PRU00239"/>
    </source>
</evidence>
<dbReference type="PANTHER" id="PTHR10183">
    <property type="entry name" value="CALPAIN"/>
    <property type="match status" value="1"/>
</dbReference>
<dbReference type="GO" id="GO:0005737">
    <property type="term" value="C:cytoplasm"/>
    <property type="evidence" value="ECO:0007669"/>
    <property type="project" value="TreeGrafter"/>
</dbReference>
<dbReference type="InterPro" id="IPR022682">
    <property type="entry name" value="Calpain_domain_III"/>
</dbReference>
<dbReference type="GO" id="GO:0004198">
    <property type="term" value="F:calcium-dependent cysteine-type endopeptidase activity"/>
    <property type="evidence" value="ECO:0007669"/>
    <property type="project" value="InterPro"/>
</dbReference>
<dbReference type="InterPro" id="IPR022683">
    <property type="entry name" value="Calpain_III"/>
</dbReference>
<evidence type="ECO:0000256" key="1">
    <source>
        <dbReference type="ARBA" id="ARBA00007623"/>
    </source>
</evidence>
<reference evidence="8 9" key="2">
    <citation type="journal article" date="2019" name="G3 (Bethesda)">
        <title>Hybrid Assembly of the Genome of the Entomopathogenic Nematode Steinernema carpocapsae Identifies the X-Chromosome.</title>
        <authorList>
            <person name="Serra L."/>
            <person name="Macchietto M."/>
            <person name="Macias-Munoz A."/>
            <person name="McGill C.J."/>
            <person name="Rodriguez I.M."/>
            <person name="Rodriguez B."/>
            <person name="Murad R."/>
            <person name="Mortazavi A."/>
        </authorList>
    </citation>
    <scope>NUCLEOTIDE SEQUENCE [LARGE SCALE GENOMIC DNA]</scope>
    <source>
        <strain evidence="8 9">ALL</strain>
    </source>
</reference>
<keyword evidence="3 6" id="KW-0378">Hydrolase</keyword>
<dbReference type="AlphaFoldDB" id="A0A4U8V397"/>
<keyword evidence="2 6" id="KW-0645">Protease</keyword>
<name>A0A4U8V397_STECR</name>